<organism evidence="2 3">
    <name type="scientific">Metasolibacillus meyeri</name>
    <dbReference type="NCBI Taxonomy" id="1071052"/>
    <lineage>
        <taxon>Bacteria</taxon>
        <taxon>Bacillati</taxon>
        <taxon>Bacillota</taxon>
        <taxon>Bacilli</taxon>
        <taxon>Bacillales</taxon>
        <taxon>Caryophanaceae</taxon>
        <taxon>Metasolibacillus</taxon>
    </lineage>
</organism>
<dbReference type="AlphaFoldDB" id="A0AAW9NQS9"/>
<evidence type="ECO:0000313" key="3">
    <source>
        <dbReference type="Proteomes" id="UP001344888"/>
    </source>
</evidence>
<name>A0AAW9NQS9_9BACL</name>
<protein>
    <submittedName>
        <fullName evidence="2">Uncharacterized protein</fullName>
    </submittedName>
</protein>
<dbReference type="Proteomes" id="UP001344888">
    <property type="component" value="Unassembled WGS sequence"/>
</dbReference>
<reference evidence="2 3" key="1">
    <citation type="submission" date="2023-03" db="EMBL/GenBank/DDBJ databases">
        <title>Bacillus Genome Sequencing.</title>
        <authorList>
            <person name="Dunlap C."/>
        </authorList>
    </citation>
    <scope>NUCLEOTIDE SEQUENCE [LARGE SCALE GENOMIC DNA]</scope>
    <source>
        <strain evidence="2 3">B-59205</strain>
    </source>
</reference>
<dbReference type="EMBL" id="JARSFG010000003">
    <property type="protein sequence ID" value="MEC1177131.1"/>
    <property type="molecule type" value="Genomic_DNA"/>
</dbReference>
<keyword evidence="1" id="KW-1133">Transmembrane helix</keyword>
<proteinExistence type="predicted"/>
<keyword evidence="3" id="KW-1185">Reference proteome</keyword>
<keyword evidence="1" id="KW-0812">Transmembrane</keyword>
<dbReference type="RefSeq" id="WP_326121361.1">
    <property type="nucleotide sequence ID" value="NZ_JARSFG010000003.1"/>
</dbReference>
<comment type="caution">
    <text evidence="2">The sequence shown here is derived from an EMBL/GenBank/DDBJ whole genome shotgun (WGS) entry which is preliminary data.</text>
</comment>
<evidence type="ECO:0000313" key="2">
    <source>
        <dbReference type="EMBL" id="MEC1177131.1"/>
    </source>
</evidence>
<evidence type="ECO:0000256" key="1">
    <source>
        <dbReference type="SAM" id="Phobius"/>
    </source>
</evidence>
<sequence length="271" mass="30976">MNNFDKKISDKVKNYLDENVEFSTEESEKIHLKIQQEFYKSRSANPLYWTVLASAAIIVLVLSLSFLKSPIVVPENEHVAQGSSNENITLPEGEELAVDLSDIEQMNIGAEMPRLLYADNQIAVMQGTFGVVVYNMQDSIVTNRISYEQIKSYGISMMLASVSQDGTTIFIGNDDMSMSSNKYIFTHQYDISTRIIKKTTQQPSNLFSPKTIEQPGYHEQYDDLQYGTSHNIVEFDKSFIYLRSAKWEMKDLQIVNCLYEDGESKVFDVFK</sequence>
<keyword evidence="1" id="KW-0472">Membrane</keyword>
<gene>
    <name evidence="2" type="ORF">P9B03_01425</name>
</gene>
<accession>A0AAW9NQS9</accession>
<feature type="transmembrane region" description="Helical" evidence="1">
    <location>
        <begin position="47"/>
        <end position="67"/>
    </location>
</feature>